<organism evidence="2">
    <name type="scientific">Trypanosoma congolense (strain IL3000)</name>
    <dbReference type="NCBI Taxonomy" id="1068625"/>
    <lineage>
        <taxon>Eukaryota</taxon>
        <taxon>Discoba</taxon>
        <taxon>Euglenozoa</taxon>
        <taxon>Kinetoplastea</taxon>
        <taxon>Metakinetoplastina</taxon>
        <taxon>Trypanosomatida</taxon>
        <taxon>Trypanosomatidae</taxon>
        <taxon>Trypanosoma</taxon>
        <taxon>Nannomonas</taxon>
    </lineage>
</organism>
<dbReference type="AlphaFoldDB" id="G0USK5"/>
<sequence>MTKAAFQEKERTTHHWALFECTSWVRACGDTLGTETPFSCAIAAIIIIMHSYISSFSFNTSVHFTSYRNTTNPQNKKKGSQNEKRKKKRCLYSFGHVYNTVG</sequence>
<dbReference type="EMBL" id="HE575321">
    <property type="protein sequence ID" value="CCC92368.1"/>
    <property type="molecule type" value="Genomic_DNA"/>
</dbReference>
<feature type="region of interest" description="Disordered" evidence="1">
    <location>
        <begin position="66"/>
        <end position="86"/>
    </location>
</feature>
<proteinExistence type="predicted"/>
<feature type="compositionally biased region" description="Basic residues" evidence="1">
    <location>
        <begin position="75"/>
        <end position="86"/>
    </location>
</feature>
<evidence type="ECO:0000256" key="1">
    <source>
        <dbReference type="SAM" id="MobiDB-lite"/>
    </source>
</evidence>
<protein>
    <submittedName>
        <fullName evidence="2">Uncharacterized protein</fullName>
    </submittedName>
</protein>
<name>G0USK5_TRYCI</name>
<reference evidence="2" key="1">
    <citation type="journal article" date="2012" name="Proc. Natl. Acad. Sci. U.S.A.">
        <title>Antigenic diversity is generated by distinct evolutionary mechanisms in African trypanosome species.</title>
        <authorList>
            <person name="Jackson A.P."/>
            <person name="Berry A."/>
            <person name="Aslett M."/>
            <person name="Allison H.C."/>
            <person name="Burton P."/>
            <person name="Vavrova-Anderson J."/>
            <person name="Brown R."/>
            <person name="Browne H."/>
            <person name="Corton N."/>
            <person name="Hauser H."/>
            <person name="Gamble J."/>
            <person name="Gilderthorp R."/>
            <person name="Marcello L."/>
            <person name="McQuillan J."/>
            <person name="Otto T.D."/>
            <person name="Quail M.A."/>
            <person name="Sanders M.J."/>
            <person name="van Tonder A."/>
            <person name="Ginger M.L."/>
            <person name="Field M.C."/>
            <person name="Barry J.D."/>
            <person name="Hertz-Fowler C."/>
            <person name="Berriman M."/>
        </authorList>
    </citation>
    <scope>NUCLEOTIDE SEQUENCE</scope>
    <source>
        <strain evidence="2">IL3000</strain>
    </source>
</reference>
<gene>
    <name evidence="2" type="ORF">TCIL3000_8_5950</name>
</gene>
<evidence type="ECO:0000313" key="2">
    <source>
        <dbReference type="EMBL" id="CCC92368.1"/>
    </source>
</evidence>
<accession>G0USK5</accession>